<dbReference type="InterPro" id="IPR000551">
    <property type="entry name" value="MerR-type_HTH_dom"/>
</dbReference>
<dbReference type="Gene3D" id="1.10.1660.10">
    <property type="match status" value="1"/>
</dbReference>
<gene>
    <name evidence="3" type="ORF">L1785_07740</name>
</gene>
<dbReference type="AlphaFoldDB" id="A0AA41UB93"/>
<dbReference type="PANTHER" id="PTHR30204:SF93">
    <property type="entry name" value="HTH MERR-TYPE DOMAIN-CONTAINING PROTEIN"/>
    <property type="match status" value="1"/>
</dbReference>
<dbReference type="PANTHER" id="PTHR30204">
    <property type="entry name" value="REDOX-CYCLING DRUG-SENSING TRANSCRIPTIONAL ACTIVATOR SOXR"/>
    <property type="match status" value="1"/>
</dbReference>
<dbReference type="PROSITE" id="PS50937">
    <property type="entry name" value="HTH_MERR_2"/>
    <property type="match status" value="1"/>
</dbReference>
<protein>
    <submittedName>
        <fullName evidence="3">MerR family transcriptional regulator</fullName>
    </submittedName>
</protein>
<keyword evidence="4" id="KW-1185">Reference proteome</keyword>
<dbReference type="PRINTS" id="PR00040">
    <property type="entry name" value="HTHMERR"/>
</dbReference>
<dbReference type="SUPFAM" id="SSF46955">
    <property type="entry name" value="Putative DNA-binding domain"/>
    <property type="match status" value="1"/>
</dbReference>
<dbReference type="Pfam" id="PF13411">
    <property type="entry name" value="MerR_1"/>
    <property type="match status" value="1"/>
</dbReference>
<evidence type="ECO:0000256" key="1">
    <source>
        <dbReference type="ARBA" id="ARBA00023125"/>
    </source>
</evidence>
<dbReference type="RefSeq" id="WP_236088639.1">
    <property type="nucleotide sequence ID" value="NZ_JAKGSG010000025.1"/>
</dbReference>
<reference evidence="3" key="1">
    <citation type="submission" date="2022-01" db="EMBL/GenBank/DDBJ databases">
        <title>Antribacter sp. nov., isolated from Guizhou of China.</title>
        <authorList>
            <person name="Chengliang C."/>
            <person name="Ya Z."/>
        </authorList>
    </citation>
    <scope>NUCLEOTIDE SEQUENCE</scope>
    <source>
        <strain evidence="3">KLBMP 9083</strain>
    </source>
</reference>
<comment type="caution">
    <text evidence="3">The sequence shown here is derived from an EMBL/GenBank/DDBJ whole genome shotgun (WGS) entry which is preliminary data.</text>
</comment>
<dbReference type="InterPro" id="IPR009061">
    <property type="entry name" value="DNA-bd_dom_put_sf"/>
</dbReference>
<evidence type="ECO:0000313" key="3">
    <source>
        <dbReference type="EMBL" id="MCF4120869.1"/>
    </source>
</evidence>
<dbReference type="Proteomes" id="UP001165405">
    <property type="component" value="Unassembled WGS sequence"/>
</dbReference>
<dbReference type="CDD" id="cd00592">
    <property type="entry name" value="HTH_MerR-like"/>
    <property type="match status" value="1"/>
</dbReference>
<keyword evidence="1" id="KW-0238">DNA-binding</keyword>
<organism evidence="3 4">
    <name type="scientific">Antribacter soli</name>
    <dbReference type="NCBI Taxonomy" id="2910976"/>
    <lineage>
        <taxon>Bacteria</taxon>
        <taxon>Bacillati</taxon>
        <taxon>Actinomycetota</taxon>
        <taxon>Actinomycetes</taxon>
        <taxon>Micrococcales</taxon>
        <taxon>Promicromonosporaceae</taxon>
        <taxon>Antribacter</taxon>
    </lineage>
</organism>
<accession>A0AA41UB93</accession>
<feature type="domain" description="HTH merR-type" evidence="2">
    <location>
        <begin position="9"/>
        <end position="77"/>
    </location>
</feature>
<evidence type="ECO:0000313" key="4">
    <source>
        <dbReference type="Proteomes" id="UP001165405"/>
    </source>
</evidence>
<dbReference type="SMART" id="SM00422">
    <property type="entry name" value="HTH_MERR"/>
    <property type="match status" value="1"/>
</dbReference>
<dbReference type="GO" id="GO:0003700">
    <property type="term" value="F:DNA-binding transcription factor activity"/>
    <property type="evidence" value="ECO:0007669"/>
    <property type="project" value="InterPro"/>
</dbReference>
<proteinExistence type="predicted"/>
<evidence type="ECO:0000259" key="2">
    <source>
        <dbReference type="PROSITE" id="PS50937"/>
    </source>
</evidence>
<dbReference type="GO" id="GO:0003677">
    <property type="term" value="F:DNA binding"/>
    <property type="evidence" value="ECO:0007669"/>
    <property type="project" value="UniProtKB-KW"/>
</dbReference>
<name>A0AA41UB93_9MICO</name>
<dbReference type="EMBL" id="JAKGSG010000025">
    <property type="protein sequence ID" value="MCF4120869.1"/>
    <property type="molecule type" value="Genomic_DNA"/>
</dbReference>
<sequence length="156" mass="16970">MKSSGSSGTWSVGEVAERFGLETHVLRYWEDVGLLRPGRDGAGRRRYDAADLVRVGVVLRSKAAGMTLDQVKVMLDAGAADRHRVLVDHVADLDRRMDDMAHSRAMALHALSCRSHDVATCPRFRAHVQDLLDGTARRFAHADTGSGPRPAPGSLS</sequence>
<dbReference type="InterPro" id="IPR047057">
    <property type="entry name" value="MerR_fam"/>
</dbReference>